<organism evidence="2 3">
    <name type="scientific">Litoreibacter roseus</name>
    <dbReference type="NCBI Taxonomy" id="2601869"/>
    <lineage>
        <taxon>Bacteria</taxon>
        <taxon>Pseudomonadati</taxon>
        <taxon>Pseudomonadota</taxon>
        <taxon>Alphaproteobacteria</taxon>
        <taxon>Rhodobacterales</taxon>
        <taxon>Roseobacteraceae</taxon>
        <taxon>Litoreibacter</taxon>
    </lineage>
</organism>
<dbReference type="AlphaFoldDB" id="A0A6N6JI97"/>
<dbReference type="Proteomes" id="UP000436822">
    <property type="component" value="Unassembled WGS sequence"/>
</dbReference>
<reference evidence="2 3" key="1">
    <citation type="submission" date="2019-12" db="EMBL/GenBank/DDBJ databases">
        <title>Litoreibacter badius sp. nov., a novel bacteriochlorophyll a-containing bacterium in the genus Litoreibacter.</title>
        <authorList>
            <person name="Kanamuro M."/>
            <person name="Takabe Y."/>
            <person name="Mori K."/>
            <person name="Takaichi S."/>
            <person name="Hanada S."/>
        </authorList>
    </citation>
    <scope>NUCLEOTIDE SEQUENCE [LARGE SCALE GENOMIC DNA]</scope>
    <source>
        <strain evidence="2 3">K6</strain>
    </source>
</reference>
<protein>
    <submittedName>
        <fullName evidence="2">Uncharacterized protein</fullName>
    </submittedName>
</protein>
<accession>A0A6N6JI97</accession>
<proteinExistence type="predicted"/>
<sequence>MDKHGAYTFLQQPDPLRNCGGRDPKARRCQVKTAGSADGAERLEKGAIKH</sequence>
<evidence type="ECO:0000313" key="2">
    <source>
        <dbReference type="EMBL" id="GFE65667.1"/>
    </source>
</evidence>
<evidence type="ECO:0000313" key="3">
    <source>
        <dbReference type="Proteomes" id="UP000436822"/>
    </source>
</evidence>
<gene>
    <name evidence="2" type="ORF">KIN_27410</name>
</gene>
<keyword evidence="3" id="KW-1185">Reference proteome</keyword>
<feature type="compositionally biased region" description="Basic and acidic residues" evidence="1">
    <location>
        <begin position="39"/>
        <end position="50"/>
    </location>
</feature>
<evidence type="ECO:0000256" key="1">
    <source>
        <dbReference type="SAM" id="MobiDB-lite"/>
    </source>
</evidence>
<dbReference type="EMBL" id="BLJE01000002">
    <property type="protein sequence ID" value="GFE65667.1"/>
    <property type="molecule type" value="Genomic_DNA"/>
</dbReference>
<name>A0A6N6JI97_9RHOB</name>
<feature type="region of interest" description="Disordered" evidence="1">
    <location>
        <begin position="1"/>
        <end position="50"/>
    </location>
</feature>
<comment type="caution">
    <text evidence="2">The sequence shown here is derived from an EMBL/GenBank/DDBJ whole genome shotgun (WGS) entry which is preliminary data.</text>
</comment>